<keyword evidence="5" id="KW-0444">Lipid biosynthesis</keyword>
<comment type="pathway">
    <text evidence="2">Isoprenoid biosynthesis; isopentenyl diphosphate biosynthesis via mevalonate pathway; isopentenyl diphosphate from (R)-mevalonate: step 2/3.</text>
</comment>
<sequence>MCAVIAPVTEWLECPIMKWSREICFCICSCYSKWIEVTLINNVNAVVTARHGLLPKPWYHSVRSHILYAVVTARHGLLPKPWYHSVRSHILYAVVTARHGLQPKPWYHSVRSHILYAVVAARHGLLPKPRYHSVRSHILYAVVAARHGLLPKPRYHSVRSHILYVVVAARHGLLPKPRFGEDKCAILRLSGPLKKQYAKEHNLDFDKLLDASEYKESYRAEMIKWGEEKRRADPGYFCRLAVSEEGNKPIWIISDARRKSDVDYFQKNYRKVTQTVRIVADDNVRTERGYQFTKGIDDTESECGLDTGIDWDIVIYNNGDNKALENKLDLIVEDITMKLPENKL</sequence>
<protein>
    <recommendedName>
        <fullName evidence="17">Phosphomevalonate kinase</fullName>
        <ecNumber evidence="3">2.7.4.2</ecNumber>
    </recommendedName>
</protein>
<dbReference type="GO" id="GO:0005524">
    <property type="term" value="F:ATP binding"/>
    <property type="evidence" value="ECO:0007669"/>
    <property type="project" value="UniProtKB-KW"/>
</dbReference>
<dbReference type="PANTHER" id="PTHR13101">
    <property type="entry name" value="PHOSPHOMEVALONATE KINASE"/>
    <property type="match status" value="1"/>
</dbReference>
<dbReference type="GO" id="GO:0006695">
    <property type="term" value="P:cholesterol biosynthetic process"/>
    <property type="evidence" value="ECO:0007669"/>
    <property type="project" value="UniProtKB-KW"/>
</dbReference>
<name>A0ABD3W201_SINWO</name>
<evidence type="ECO:0000256" key="13">
    <source>
        <dbReference type="ARBA" id="ARBA00023011"/>
    </source>
</evidence>
<evidence type="ECO:0000313" key="18">
    <source>
        <dbReference type="EMBL" id="KAL3866782.1"/>
    </source>
</evidence>
<reference evidence="18 19" key="1">
    <citation type="submission" date="2024-11" db="EMBL/GenBank/DDBJ databases">
        <title>Chromosome-level genome assembly of the freshwater bivalve Anodonta woodiana.</title>
        <authorList>
            <person name="Chen X."/>
        </authorList>
    </citation>
    <scope>NUCLEOTIDE SEQUENCE [LARGE SCALE GENOMIC DNA]</scope>
    <source>
        <strain evidence="18">MN2024</strain>
        <tissue evidence="18">Gills</tissue>
    </source>
</reference>
<evidence type="ECO:0000256" key="12">
    <source>
        <dbReference type="ARBA" id="ARBA00022955"/>
    </source>
</evidence>
<comment type="subcellular location">
    <subcellularLocation>
        <location evidence="1">Cytoplasm</location>
        <location evidence="1">Cytosol</location>
    </subcellularLocation>
</comment>
<dbReference type="InterPro" id="IPR005919">
    <property type="entry name" value="Pmev_kin_anim"/>
</dbReference>
<keyword evidence="15" id="KW-1207">Sterol metabolism</keyword>
<accession>A0ABD3W201</accession>
<dbReference type="AlphaFoldDB" id="A0ABD3W201"/>
<keyword evidence="16" id="KW-0753">Steroid metabolism</keyword>
<dbReference type="GO" id="GO:0005829">
    <property type="term" value="C:cytosol"/>
    <property type="evidence" value="ECO:0007669"/>
    <property type="project" value="UniProtKB-SubCell"/>
</dbReference>
<keyword evidence="4" id="KW-0963">Cytoplasm</keyword>
<dbReference type="EC" id="2.7.4.2" evidence="3"/>
<evidence type="ECO:0000256" key="1">
    <source>
        <dbReference type="ARBA" id="ARBA00004514"/>
    </source>
</evidence>
<evidence type="ECO:0000256" key="3">
    <source>
        <dbReference type="ARBA" id="ARBA00012958"/>
    </source>
</evidence>
<dbReference type="NCBIfam" id="TIGR01223">
    <property type="entry name" value="Pmev_kin_anim"/>
    <property type="match status" value="1"/>
</dbReference>
<evidence type="ECO:0000256" key="9">
    <source>
        <dbReference type="ARBA" id="ARBA00022777"/>
    </source>
</evidence>
<dbReference type="Pfam" id="PF04275">
    <property type="entry name" value="P-mevalo_kinase"/>
    <property type="match status" value="1"/>
</dbReference>
<evidence type="ECO:0000256" key="4">
    <source>
        <dbReference type="ARBA" id="ARBA00022490"/>
    </source>
</evidence>
<keyword evidence="11" id="KW-0067">ATP-binding</keyword>
<keyword evidence="6" id="KW-0153">Cholesterol metabolism</keyword>
<dbReference type="EMBL" id="JBJQND010000009">
    <property type="protein sequence ID" value="KAL3866782.1"/>
    <property type="molecule type" value="Genomic_DNA"/>
</dbReference>
<dbReference type="InterPro" id="IPR027417">
    <property type="entry name" value="P-loop_NTPase"/>
</dbReference>
<evidence type="ECO:0000313" key="19">
    <source>
        <dbReference type="Proteomes" id="UP001634394"/>
    </source>
</evidence>
<organism evidence="18 19">
    <name type="scientific">Sinanodonta woodiana</name>
    <name type="common">Chinese pond mussel</name>
    <name type="synonym">Anodonta woodiana</name>
    <dbReference type="NCBI Taxonomy" id="1069815"/>
    <lineage>
        <taxon>Eukaryota</taxon>
        <taxon>Metazoa</taxon>
        <taxon>Spiralia</taxon>
        <taxon>Lophotrochozoa</taxon>
        <taxon>Mollusca</taxon>
        <taxon>Bivalvia</taxon>
        <taxon>Autobranchia</taxon>
        <taxon>Heteroconchia</taxon>
        <taxon>Palaeoheterodonta</taxon>
        <taxon>Unionida</taxon>
        <taxon>Unionoidea</taxon>
        <taxon>Unionidae</taxon>
        <taxon>Unioninae</taxon>
        <taxon>Sinanodonta</taxon>
    </lineage>
</organism>
<keyword evidence="13" id="KW-0756">Sterol biosynthesis</keyword>
<keyword evidence="14" id="KW-0443">Lipid metabolism</keyword>
<evidence type="ECO:0000256" key="15">
    <source>
        <dbReference type="ARBA" id="ARBA00023166"/>
    </source>
</evidence>
<evidence type="ECO:0000256" key="5">
    <source>
        <dbReference type="ARBA" id="ARBA00022516"/>
    </source>
</evidence>
<comment type="caution">
    <text evidence="18">The sequence shown here is derived from an EMBL/GenBank/DDBJ whole genome shotgun (WGS) entry which is preliminary data.</text>
</comment>
<dbReference type="FunFam" id="3.40.50.300:FF:001026">
    <property type="entry name" value="Phosphomevalonate kinase"/>
    <property type="match status" value="1"/>
</dbReference>
<keyword evidence="19" id="KW-1185">Reference proteome</keyword>
<evidence type="ECO:0000256" key="10">
    <source>
        <dbReference type="ARBA" id="ARBA00022778"/>
    </source>
</evidence>
<keyword evidence="8" id="KW-0547">Nucleotide-binding</keyword>
<evidence type="ECO:0000256" key="8">
    <source>
        <dbReference type="ARBA" id="ARBA00022741"/>
    </source>
</evidence>
<evidence type="ECO:0000256" key="16">
    <source>
        <dbReference type="ARBA" id="ARBA00023221"/>
    </source>
</evidence>
<dbReference type="PANTHER" id="PTHR13101:SF1">
    <property type="entry name" value="PHOSPHOMEVALONATE KINASE"/>
    <property type="match status" value="1"/>
</dbReference>
<evidence type="ECO:0000256" key="11">
    <source>
        <dbReference type="ARBA" id="ARBA00022840"/>
    </source>
</evidence>
<keyword evidence="7" id="KW-0808">Transferase</keyword>
<keyword evidence="10" id="KW-0152">Cholesterol biosynthesis</keyword>
<keyword evidence="12" id="KW-0752">Steroid biosynthesis</keyword>
<dbReference type="Proteomes" id="UP001634394">
    <property type="component" value="Unassembled WGS sequence"/>
</dbReference>
<evidence type="ECO:0000256" key="17">
    <source>
        <dbReference type="ARBA" id="ARBA00034549"/>
    </source>
</evidence>
<keyword evidence="9" id="KW-0418">Kinase</keyword>
<dbReference type="Gene3D" id="3.40.50.300">
    <property type="entry name" value="P-loop containing nucleotide triphosphate hydrolases"/>
    <property type="match status" value="1"/>
</dbReference>
<dbReference type="GO" id="GO:0004631">
    <property type="term" value="F:phosphomevalonate kinase activity"/>
    <property type="evidence" value="ECO:0007669"/>
    <property type="project" value="UniProtKB-EC"/>
</dbReference>
<evidence type="ECO:0000256" key="2">
    <source>
        <dbReference type="ARBA" id="ARBA00005017"/>
    </source>
</evidence>
<proteinExistence type="predicted"/>
<evidence type="ECO:0000256" key="7">
    <source>
        <dbReference type="ARBA" id="ARBA00022679"/>
    </source>
</evidence>
<gene>
    <name evidence="18" type="ORF">ACJMK2_044053</name>
</gene>
<evidence type="ECO:0000256" key="14">
    <source>
        <dbReference type="ARBA" id="ARBA00023098"/>
    </source>
</evidence>
<evidence type="ECO:0000256" key="6">
    <source>
        <dbReference type="ARBA" id="ARBA00022548"/>
    </source>
</evidence>